<feature type="transmembrane region" description="Helical" evidence="11">
    <location>
        <begin position="662"/>
        <end position="680"/>
    </location>
</feature>
<reference evidence="13" key="1">
    <citation type="submission" date="2021-05" db="EMBL/GenBank/DDBJ databases">
        <authorList>
            <person name="Alioto T."/>
            <person name="Alioto T."/>
            <person name="Gomez Garrido J."/>
        </authorList>
    </citation>
    <scope>NUCLEOTIDE SEQUENCE</scope>
</reference>
<dbReference type="Pfam" id="PF19316">
    <property type="entry name" value="PIGO_PIGG"/>
    <property type="match status" value="1"/>
</dbReference>
<evidence type="ECO:0000256" key="4">
    <source>
        <dbReference type="ARBA" id="ARBA00022502"/>
    </source>
</evidence>
<dbReference type="EMBL" id="HBUE01021146">
    <property type="protein sequence ID" value="CAG6452659.1"/>
    <property type="molecule type" value="Transcribed_RNA"/>
</dbReference>
<dbReference type="FunFam" id="3.40.720.10:FF:000133">
    <property type="entry name" value="GPI ethanolamine phosphate transferase 2-like Protein"/>
    <property type="match status" value="1"/>
</dbReference>
<feature type="transmembrane region" description="Helical" evidence="11">
    <location>
        <begin position="911"/>
        <end position="930"/>
    </location>
</feature>
<evidence type="ECO:0000313" key="13">
    <source>
        <dbReference type="EMBL" id="CAG6452659.1"/>
    </source>
</evidence>
<feature type="transmembrane region" description="Helical" evidence="11">
    <location>
        <begin position="639"/>
        <end position="657"/>
    </location>
</feature>
<dbReference type="UniPathway" id="UPA00196"/>
<keyword evidence="5 13" id="KW-0808">Transferase</keyword>
<dbReference type="AlphaFoldDB" id="A0A8D8AB52"/>
<proteinExistence type="inferred from homology"/>
<evidence type="ECO:0000256" key="9">
    <source>
        <dbReference type="ARBA" id="ARBA00023136"/>
    </source>
</evidence>
<evidence type="ECO:0000256" key="6">
    <source>
        <dbReference type="ARBA" id="ARBA00022692"/>
    </source>
</evidence>
<dbReference type="GO" id="GO:0005789">
    <property type="term" value="C:endoplasmic reticulum membrane"/>
    <property type="evidence" value="ECO:0007669"/>
    <property type="project" value="UniProtKB-SubCell"/>
</dbReference>
<feature type="transmembrane region" description="Helical" evidence="11">
    <location>
        <begin position="521"/>
        <end position="543"/>
    </location>
</feature>
<evidence type="ECO:0000256" key="5">
    <source>
        <dbReference type="ARBA" id="ARBA00022679"/>
    </source>
</evidence>
<evidence type="ECO:0000256" key="8">
    <source>
        <dbReference type="ARBA" id="ARBA00022989"/>
    </source>
</evidence>
<dbReference type="InterPro" id="IPR002591">
    <property type="entry name" value="Phosphodiest/P_Trfase"/>
</dbReference>
<dbReference type="CDD" id="cd16024">
    <property type="entry name" value="GPI_EPT_2"/>
    <property type="match status" value="1"/>
</dbReference>
<evidence type="ECO:0000256" key="2">
    <source>
        <dbReference type="ARBA" id="ARBA00004687"/>
    </source>
</evidence>
<keyword evidence="8 11" id="KW-1133">Transmembrane helix</keyword>
<keyword evidence="4" id="KW-0337">GPI-anchor biosynthesis</keyword>
<dbReference type="Pfam" id="PF01663">
    <property type="entry name" value="Phosphodiest"/>
    <property type="match status" value="1"/>
</dbReference>
<comment type="pathway">
    <text evidence="2">Glycolipid biosynthesis; glycosylphosphatidylinositol-anchor biosynthesis.</text>
</comment>
<keyword evidence="9 11" id="KW-0472">Membrane</keyword>
<dbReference type="GO" id="GO:0006506">
    <property type="term" value="P:GPI anchor biosynthetic process"/>
    <property type="evidence" value="ECO:0007669"/>
    <property type="project" value="UniProtKB-UniPathway"/>
</dbReference>
<evidence type="ECO:0000256" key="10">
    <source>
        <dbReference type="ARBA" id="ARBA00023180"/>
    </source>
</evidence>
<keyword evidence="6 11" id="KW-0812">Transmembrane</keyword>
<feature type="transmembrane region" description="Helical" evidence="11">
    <location>
        <begin position="878"/>
        <end position="899"/>
    </location>
</feature>
<accession>A0A8D8AB52</accession>
<name>A0A8D8AB52_CULPI</name>
<dbReference type="PANTHER" id="PTHR23072">
    <property type="entry name" value="PHOSPHATIDYLINOSITOL GLYCAN-RELATED"/>
    <property type="match status" value="1"/>
</dbReference>
<sequence length="932" mass="105373">MIVQVRHVSIYLFSVFVCSISLFCYGFFPLSFSPSTKSTPSDLPGSMDSLRLDPDGYKPRNSRAVLMVIDALRTDFVAQRDNMRFLNELLANGSACQYQLQVHPPTVTMPRIKAITSGAIPSFLDVILNLGSPEMKLDTFLYQMKQKQRSTVFYGDNTWTSMFPGLFARQGENVDSLYVNDFYEGDKNITKKMRLEFANYDWKMMILHFLGLDHIGHVEGPFSDKIPGKLQEMDDVIKEIYGAMIKWNEKYYTKPLLVITGDHGMRDSGGHGGSTYPETHVPLLVVGNSCRKSDELFLQIDLAPTFATLMGVVIPHSSIGSLIDPMFNDVPSVDRVYAAHYNTRRLIEKAQEFYKDNLKEQDFYVQYKEAKLLHAMFLEHRDDLVILDKVLSKYAAISKHLSRLLIKNYIRYDMLSIVIGIALSVMTTILAVLLILIPHTSEQIEIKPKLFIWMTIAAIAFLAKIFLKKYSITESSLLQSTYFNHILLVSLSSLTTIHYSLLAGLLPLLSRTNWLKQTRGLPSYLLLFGCCFHTLSLAASSFIEEEHQTYYYLTNTLFLLLTLTEIRIMNATIAQVDQAAKSSNEVLLEHCRRERDEFCISAVLLFAGHIVLRRFNQTGDKWQHLPDIGDWLGRDGNRIWLSVVLAVGLCYLLVAVARFSGFLTIVLSATSCLLVYYYRLMTGVVGLFGVAPSKTNSCLTIFWINLLEIFFIAFLPKLYRAVLAKPAPKSSQLLASLICIVALLSALLHKPHNVILLAALFSSSRYLVARIDHIAESRAENVLLKCVAHVWLGKLFYFYQGNSNSLATIDLNAGYVGLASFDFTRVGLFLTLNTFNGQILSFLLLVYHNMRGCVSDSADKTSHVEQSKTLVSQTMLKVLSLVVIGPLTFYVIVVALMRNHIFVWTVFSPKIIYDCFYMGLTGVQIAIVYFTF</sequence>
<dbReference type="SUPFAM" id="SSF53649">
    <property type="entry name" value="Alkaline phosphatase-like"/>
    <property type="match status" value="1"/>
</dbReference>
<dbReference type="GO" id="GO:0051267">
    <property type="term" value="F:CP2 mannose-ethanolamine phosphotransferase activity"/>
    <property type="evidence" value="ECO:0007669"/>
    <property type="project" value="TreeGrafter"/>
</dbReference>
<keyword evidence="7" id="KW-0256">Endoplasmic reticulum</keyword>
<feature type="transmembrane region" description="Helical" evidence="11">
    <location>
        <begin position="826"/>
        <end position="847"/>
    </location>
</feature>
<comment type="similarity">
    <text evidence="3">Belongs to the PIGG/PIGN/PIGO family. PIGG subfamily.</text>
</comment>
<feature type="transmembrane region" description="Helical" evidence="11">
    <location>
        <begin position="731"/>
        <end position="748"/>
    </location>
</feature>
<protein>
    <submittedName>
        <fullName evidence="13">GPI ethanolamine phosphate transferase 2</fullName>
    </submittedName>
</protein>
<organism evidence="13">
    <name type="scientific">Culex pipiens</name>
    <name type="common">House mosquito</name>
    <dbReference type="NCBI Taxonomy" id="7175"/>
    <lineage>
        <taxon>Eukaryota</taxon>
        <taxon>Metazoa</taxon>
        <taxon>Ecdysozoa</taxon>
        <taxon>Arthropoda</taxon>
        <taxon>Hexapoda</taxon>
        <taxon>Insecta</taxon>
        <taxon>Pterygota</taxon>
        <taxon>Neoptera</taxon>
        <taxon>Endopterygota</taxon>
        <taxon>Diptera</taxon>
        <taxon>Nematocera</taxon>
        <taxon>Culicoidea</taxon>
        <taxon>Culicidae</taxon>
        <taxon>Culicinae</taxon>
        <taxon>Culicini</taxon>
        <taxon>Culex</taxon>
        <taxon>Culex</taxon>
    </lineage>
</organism>
<dbReference type="InterPro" id="IPR017850">
    <property type="entry name" value="Alkaline_phosphatase_core_sf"/>
</dbReference>
<evidence type="ECO:0000256" key="3">
    <source>
        <dbReference type="ARBA" id="ARBA00005315"/>
    </source>
</evidence>
<dbReference type="PANTHER" id="PTHR23072:SF0">
    <property type="entry name" value="GPI ETHANOLAMINE PHOSPHATE TRANSFERASE 2"/>
    <property type="match status" value="1"/>
</dbReference>
<evidence type="ECO:0000256" key="1">
    <source>
        <dbReference type="ARBA" id="ARBA00004477"/>
    </source>
</evidence>
<feature type="transmembrane region" description="Helical" evidence="11">
    <location>
        <begin position="12"/>
        <end position="32"/>
    </location>
</feature>
<feature type="transmembrane region" description="Helical" evidence="11">
    <location>
        <begin position="414"/>
        <end position="438"/>
    </location>
</feature>
<evidence type="ECO:0000256" key="7">
    <source>
        <dbReference type="ARBA" id="ARBA00022824"/>
    </source>
</evidence>
<dbReference type="InterPro" id="IPR037674">
    <property type="entry name" value="PIG-G_N"/>
</dbReference>
<feature type="transmembrane region" description="Helical" evidence="11">
    <location>
        <begin position="700"/>
        <end position="719"/>
    </location>
</feature>
<evidence type="ECO:0000256" key="11">
    <source>
        <dbReference type="SAM" id="Phobius"/>
    </source>
</evidence>
<comment type="subcellular location">
    <subcellularLocation>
        <location evidence="1">Endoplasmic reticulum membrane</location>
        <topology evidence="1">Multi-pass membrane protein</topology>
    </subcellularLocation>
</comment>
<dbReference type="InterPro" id="IPR039527">
    <property type="entry name" value="PIGG/GPI7"/>
</dbReference>
<feature type="domain" description="GPI ethanolamine phosphate transferase 2 C-terminal" evidence="12">
    <location>
        <begin position="503"/>
        <end position="915"/>
    </location>
</feature>
<dbReference type="InterPro" id="IPR045687">
    <property type="entry name" value="PIGG/GPI7_C"/>
</dbReference>
<feature type="transmembrane region" description="Helical" evidence="11">
    <location>
        <begin position="487"/>
        <end position="509"/>
    </location>
</feature>
<dbReference type="Gene3D" id="3.40.720.10">
    <property type="entry name" value="Alkaline Phosphatase, subunit A"/>
    <property type="match status" value="1"/>
</dbReference>
<feature type="transmembrane region" description="Helical" evidence="11">
    <location>
        <begin position="450"/>
        <end position="467"/>
    </location>
</feature>
<keyword evidence="10" id="KW-0325">Glycoprotein</keyword>
<evidence type="ECO:0000259" key="12">
    <source>
        <dbReference type="Pfam" id="PF19316"/>
    </source>
</evidence>